<dbReference type="Proteomes" id="UP000070700">
    <property type="component" value="Unassembled WGS sequence"/>
</dbReference>
<feature type="region of interest" description="Disordered" evidence="1">
    <location>
        <begin position="25"/>
        <end position="54"/>
    </location>
</feature>
<dbReference type="STRING" id="149040.A0A194WT21"/>
<dbReference type="EMBL" id="KQ947428">
    <property type="protein sequence ID" value="KUJ10819.1"/>
    <property type="molecule type" value="Genomic_DNA"/>
</dbReference>
<dbReference type="AlphaFoldDB" id="A0A194WT21"/>
<evidence type="ECO:0008006" key="4">
    <source>
        <dbReference type="Google" id="ProtNLM"/>
    </source>
</evidence>
<name>A0A194WT21_MOLSC</name>
<evidence type="ECO:0000313" key="2">
    <source>
        <dbReference type="EMBL" id="KUJ10819.1"/>
    </source>
</evidence>
<proteinExistence type="predicted"/>
<feature type="compositionally biased region" description="Polar residues" evidence="1">
    <location>
        <begin position="38"/>
        <end position="49"/>
    </location>
</feature>
<dbReference type="InParanoid" id="A0A194WT21"/>
<evidence type="ECO:0000256" key="1">
    <source>
        <dbReference type="SAM" id="MobiDB-lite"/>
    </source>
</evidence>
<accession>A0A194WT21</accession>
<sequence>MEPTVKMIERVMYPISAFFTSMPPQEALHSRPNAEPSGVTSWETSQLNPKNRVDSFTPMTPSPWHIDGAQADGHRLFILPDFAIGNAPMRIDAYLSDQDEYDLPTALRKVLRPELAMCVKSRQVRHLPMSQHILNALQYWAGQMVDFEELYWSMPFGSYLAVGSICADVREMEFHLIPSYKTEEMWLSERDLQAEWAAHGEAVELPEVVDISGLCLWEQPHEAISIVTIPSLTGEKRWVFKSILDEVKYMYHELWMLCKIAPHPNIVQRPAYIVTKQSRFGGKKGVCGFIIEYYKFGTLRDALSSASLGLRPPPSLKEKLRWTRGIVEGIIHINHDCNNYFSGIKHVNIVMLESNKGSGLHPVIIDFEQRTGRYPWVPPEIYYINYLEYISNSSFTPPEMRTRATALLQSYIPDWKPDKQKQKLYKFCKEGYSTAWKALSREEKESAQVFMLGKLMWYIFETVGAINNGLNLEIFREEDCDIAFPEFRQTPQRIQDYIRRCTAGAAEWSGRYPSVVKARGKLWPRGRSGENGEEEGTEREVLEVAKEWWVRELREAERFIVVRKRMGVMSTRLAGDVGFLAFMKARPSLGELLDMIKLEEIELEMERL</sequence>
<dbReference type="GeneID" id="28825632"/>
<dbReference type="InterPro" id="IPR011009">
    <property type="entry name" value="Kinase-like_dom_sf"/>
</dbReference>
<dbReference type="SUPFAM" id="SSF56112">
    <property type="entry name" value="Protein kinase-like (PK-like)"/>
    <property type="match status" value="1"/>
</dbReference>
<dbReference type="KEGG" id="psco:LY89DRAFT_689420"/>
<dbReference type="RefSeq" id="XP_018065174.1">
    <property type="nucleotide sequence ID" value="XM_018215906.1"/>
</dbReference>
<evidence type="ECO:0000313" key="3">
    <source>
        <dbReference type="Proteomes" id="UP000070700"/>
    </source>
</evidence>
<dbReference type="OrthoDB" id="4062651at2759"/>
<gene>
    <name evidence="2" type="ORF">LY89DRAFT_689420</name>
</gene>
<dbReference type="Gene3D" id="1.10.510.10">
    <property type="entry name" value="Transferase(Phosphotransferase) domain 1"/>
    <property type="match status" value="1"/>
</dbReference>
<organism evidence="2 3">
    <name type="scientific">Mollisia scopiformis</name>
    <name type="common">Conifer needle endophyte fungus</name>
    <name type="synonym">Phialocephala scopiformis</name>
    <dbReference type="NCBI Taxonomy" id="149040"/>
    <lineage>
        <taxon>Eukaryota</taxon>
        <taxon>Fungi</taxon>
        <taxon>Dikarya</taxon>
        <taxon>Ascomycota</taxon>
        <taxon>Pezizomycotina</taxon>
        <taxon>Leotiomycetes</taxon>
        <taxon>Helotiales</taxon>
        <taxon>Mollisiaceae</taxon>
        <taxon>Mollisia</taxon>
    </lineage>
</organism>
<protein>
    <recommendedName>
        <fullName evidence="4">Protein kinase domain-containing protein</fullName>
    </recommendedName>
</protein>
<reference evidence="2 3" key="1">
    <citation type="submission" date="2015-10" db="EMBL/GenBank/DDBJ databases">
        <title>Full genome of DAOMC 229536 Phialocephala scopiformis, a fungal endophyte of spruce producing the potent anti-insectan compound rugulosin.</title>
        <authorList>
            <consortium name="DOE Joint Genome Institute"/>
            <person name="Walker A.K."/>
            <person name="Frasz S.L."/>
            <person name="Seifert K.A."/>
            <person name="Miller J.D."/>
            <person name="Mondo S.J."/>
            <person name="Labutti K."/>
            <person name="Lipzen A."/>
            <person name="Dockter R."/>
            <person name="Kennedy M."/>
            <person name="Grigoriev I.V."/>
            <person name="Spatafora J.W."/>
        </authorList>
    </citation>
    <scope>NUCLEOTIDE SEQUENCE [LARGE SCALE GENOMIC DNA]</scope>
    <source>
        <strain evidence="2 3">CBS 120377</strain>
    </source>
</reference>
<keyword evidence="3" id="KW-1185">Reference proteome</keyword>